<dbReference type="SUPFAM" id="SSF52091">
    <property type="entry name" value="SpoIIaa-like"/>
    <property type="match status" value="1"/>
</dbReference>
<sequence>MHAVDSQDQRRPRYRYVVNCDGAQMFVYARSLATVVRIDGGVDAANAGQIAAEVRRFTKARTPLIIDLSHLDFLGIEGFQQLLALNHQHQAAGLYCRIVTGVALRPLVRVVRDHGLPLVRSVPEALQLIEDALATRRQAPGMVR</sequence>
<organism evidence="2 3">
    <name type="scientific">Mycobacterium paragordonae</name>
    <dbReference type="NCBI Taxonomy" id="1389713"/>
    <lineage>
        <taxon>Bacteria</taxon>
        <taxon>Bacillati</taxon>
        <taxon>Actinomycetota</taxon>
        <taxon>Actinomycetes</taxon>
        <taxon>Mycobacteriales</taxon>
        <taxon>Mycobacteriaceae</taxon>
        <taxon>Mycobacterium</taxon>
    </lineage>
</organism>
<evidence type="ECO:0000313" key="3">
    <source>
        <dbReference type="Proteomes" id="UP000465240"/>
    </source>
</evidence>
<comment type="caution">
    <text evidence="2">The sequence shown here is derived from an EMBL/GenBank/DDBJ whole genome shotgun (WGS) entry which is preliminary data.</text>
</comment>
<evidence type="ECO:0000313" key="2">
    <source>
        <dbReference type="EMBL" id="GFG78149.1"/>
    </source>
</evidence>
<dbReference type="InterPro" id="IPR002645">
    <property type="entry name" value="STAS_dom"/>
</dbReference>
<name>A0ABQ1C172_9MYCO</name>
<protein>
    <recommendedName>
        <fullName evidence="1">STAS domain-containing protein</fullName>
    </recommendedName>
</protein>
<evidence type="ECO:0000259" key="1">
    <source>
        <dbReference type="PROSITE" id="PS50801"/>
    </source>
</evidence>
<keyword evidence="3" id="KW-1185">Reference proteome</keyword>
<gene>
    <name evidence="2" type="ORF">MPRG_14250</name>
</gene>
<dbReference type="InterPro" id="IPR036513">
    <property type="entry name" value="STAS_dom_sf"/>
</dbReference>
<dbReference type="PROSITE" id="PS50801">
    <property type="entry name" value="STAS"/>
    <property type="match status" value="1"/>
</dbReference>
<dbReference type="CDD" id="cd07043">
    <property type="entry name" value="STAS_anti-anti-sigma_factors"/>
    <property type="match status" value="1"/>
</dbReference>
<reference evidence="2 3" key="1">
    <citation type="journal article" date="2019" name="Emerg. Microbes Infect.">
        <title>Comprehensive subspecies identification of 175 nontuberculous mycobacteria species based on 7547 genomic profiles.</title>
        <authorList>
            <person name="Matsumoto Y."/>
            <person name="Kinjo T."/>
            <person name="Motooka D."/>
            <person name="Nabeya D."/>
            <person name="Jung N."/>
            <person name="Uechi K."/>
            <person name="Horii T."/>
            <person name="Iida T."/>
            <person name="Fujita J."/>
            <person name="Nakamura S."/>
        </authorList>
    </citation>
    <scope>NUCLEOTIDE SEQUENCE [LARGE SCALE GENOMIC DNA]</scope>
    <source>
        <strain evidence="2 3">JCM 18565</strain>
    </source>
</reference>
<feature type="domain" description="STAS" evidence="1">
    <location>
        <begin position="35"/>
        <end position="136"/>
    </location>
</feature>
<dbReference type="Gene3D" id="3.30.750.24">
    <property type="entry name" value="STAS domain"/>
    <property type="match status" value="1"/>
</dbReference>
<dbReference type="EMBL" id="BLKX01000001">
    <property type="protein sequence ID" value="GFG78149.1"/>
    <property type="molecule type" value="Genomic_DNA"/>
</dbReference>
<accession>A0ABQ1C172</accession>
<proteinExistence type="predicted"/>
<dbReference type="Proteomes" id="UP000465240">
    <property type="component" value="Unassembled WGS sequence"/>
</dbReference>
<dbReference type="Pfam" id="PF01740">
    <property type="entry name" value="STAS"/>
    <property type="match status" value="1"/>
</dbReference>